<proteinExistence type="predicted"/>
<feature type="compositionally biased region" description="Basic and acidic residues" evidence="1">
    <location>
        <begin position="1"/>
        <end position="31"/>
    </location>
</feature>
<evidence type="ECO:0000256" key="1">
    <source>
        <dbReference type="SAM" id="MobiDB-lite"/>
    </source>
</evidence>
<name>A0ABV5KMX2_9BACL</name>
<comment type="caution">
    <text evidence="2">The sequence shown here is derived from an EMBL/GenBank/DDBJ whole genome shotgun (WGS) entry which is preliminary data.</text>
</comment>
<sequence>MMSDDQKPAEQEAELKDIEQELSEQEKEDVQGGKIPVKRPPSTGRF</sequence>
<dbReference type="RefSeq" id="WP_377492797.1">
    <property type="nucleotide sequence ID" value="NZ_JBHMDO010000015.1"/>
</dbReference>
<evidence type="ECO:0000313" key="3">
    <source>
        <dbReference type="Proteomes" id="UP001589747"/>
    </source>
</evidence>
<dbReference type="EMBL" id="JBHMDO010000015">
    <property type="protein sequence ID" value="MFB9325976.1"/>
    <property type="molecule type" value="Genomic_DNA"/>
</dbReference>
<protein>
    <submittedName>
        <fullName evidence="2">Uncharacterized protein</fullName>
    </submittedName>
</protein>
<accession>A0ABV5KMX2</accession>
<gene>
    <name evidence="2" type="ORF">ACFFSY_08545</name>
</gene>
<dbReference type="Proteomes" id="UP001589747">
    <property type="component" value="Unassembled WGS sequence"/>
</dbReference>
<organism evidence="2 3">
    <name type="scientific">Paenibacillus aurantiacus</name>
    <dbReference type="NCBI Taxonomy" id="1936118"/>
    <lineage>
        <taxon>Bacteria</taxon>
        <taxon>Bacillati</taxon>
        <taxon>Bacillota</taxon>
        <taxon>Bacilli</taxon>
        <taxon>Bacillales</taxon>
        <taxon>Paenibacillaceae</taxon>
        <taxon>Paenibacillus</taxon>
    </lineage>
</organism>
<keyword evidence="3" id="KW-1185">Reference proteome</keyword>
<evidence type="ECO:0000313" key="2">
    <source>
        <dbReference type="EMBL" id="MFB9325976.1"/>
    </source>
</evidence>
<reference evidence="2 3" key="1">
    <citation type="submission" date="2024-09" db="EMBL/GenBank/DDBJ databases">
        <authorList>
            <person name="Sun Q."/>
            <person name="Mori K."/>
        </authorList>
    </citation>
    <scope>NUCLEOTIDE SEQUENCE [LARGE SCALE GENOMIC DNA]</scope>
    <source>
        <strain evidence="2 3">TISTR 2452</strain>
    </source>
</reference>
<feature type="region of interest" description="Disordered" evidence="1">
    <location>
        <begin position="1"/>
        <end position="46"/>
    </location>
</feature>